<dbReference type="NCBIfam" id="TIGR01263">
    <property type="entry name" value="4HPPD"/>
    <property type="match status" value="1"/>
</dbReference>
<gene>
    <name evidence="7" type="primary">hppD</name>
    <name evidence="7" type="ORF">H1191_02455</name>
</gene>
<dbReference type="FunFam" id="3.10.180.10:FF:000001">
    <property type="entry name" value="4-hydroxyphenylpyruvate dioxygenase"/>
    <property type="match status" value="1"/>
</dbReference>
<dbReference type="CDD" id="cd08342">
    <property type="entry name" value="HPPD_N_like"/>
    <property type="match status" value="1"/>
</dbReference>
<sequence length="372" mass="42001">MLRDSSVSAELKDDFLPILDVDYLEIYTGNAKQAAYFFCRTFGFRPVAYCGLETGSREKVSYLIEQGKVKFLISGAYSPDHEISEFVKKHGDGVKDIALQVSDVDKAFSEATSRGAIVIKEPFEEKDEHGAVRKAVIGTYGDTIHTLIERKNYEGLFAPGFVACDLEIPSESTGLVAIDHIVGNVERMDEWVSYYEKVMGFKQMIHFDDEDISTEYSALMSKVMHNGKGRVKFPINEPAEGKRKSQIQEYLEFYRGAGVQHIALLTNDIVKTVEALKANGVPFLSTPETYYEELKARVGNIDEKAEDLKRLSILVDRDDEGYLLQIFTNPLVDRPTLFIEIIQRKGARGFGEGNFKALFEAIEREQERRGNL</sequence>
<keyword evidence="7" id="KW-0670">Pyruvate</keyword>
<keyword evidence="7" id="KW-0223">Dioxygenase</keyword>
<dbReference type="InterPro" id="IPR041735">
    <property type="entry name" value="4OHPhenylPyrv_dOase_C"/>
</dbReference>
<dbReference type="GO" id="GO:0046872">
    <property type="term" value="F:metal ion binding"/>
    <property type="evidence" value="ECO:0007669"/>
    <property type="project" value="UniProtKB-KW"/>
</dbReference>
<dbReference type="PANTHER" id="PTHR11959">
    <property type="entry name" value="4-HYDROXYPHENYLPYRUVATE DIOXYGENASE"/>
    <property type="match status" value="1"/>
</dbReference>
<dbReference type="PANTHER" id="PTHR11959:SF1">
    <property type="entry name" value="4-HYDROXYPHENYLPYRUVATE DIOXYGENASE"/>
    <property type="match status" value="1"/>
</dbReference>
<dbReference type="Pfam" id="PF14696">
    <property type="entry name" value="Glyoxalase_5"/>
    <property type="match status" value="1"/>
</dbReference>
<dbReference type="Pfam" id="PF00903">
    <property type="entry name" value="Glyoxalase"/>
    <property type="match status" value="1"/>
</dbReference>
<evidence type="ECO:0000256" key="2">
    <source>
        <dbReference type="ARBA" id="ARBA00022723"/>
    </source>
</evidence>
<dbReference type="GO" id="GO:0006572">
    <property type="term" value="P:L-tyrosine catabolic process"/>
    <property type="evidence" value="ECO:0007669"/>
    <property type="project" value="TreeGrafter"/>
</dbReference>
<proteinExistence type="inferred from homology"/>
<keyword evidence="4 5" id="KW-0408">Iron</keyword>
<evidence type="ECO:0000256" key="3">
    <source>
        <dbReference type="ARBA" id="ARBA00022737"/>
    </source>
</evidence>
<dbReference type="PROSITE" id="PS51819">
    <property type="entry name" value="VOC"/>
    <property type="match status" value="2"/>
</dbReference>
<comment type="cofactor">
    <cofactor evidence="5">
        <name>Fe cation</name>
        <dbReference type="ChEBI" id="CHEBI:24875"/>
    </cofactor>
    <text evidence="5">Binds 1 Fe cation per subunit.</text>
</comment>
<dbReference type="InterPro" id="IPR004360">
    <property type="entry name" value="Glyas_Fos-R_dOase_dom"/>
</dbReference>
<dbReference type="EMBL" id="JACEIQ010000001">
    <property type="protein sequence ID" value="MBA4493176.1"/>
    <property type="molecule type" value="Genomic_DNA"/>
</dbReference>
<evidence type="ECO:0000313" key="8">
    <source>
        <dbReference type="Proteomes" id="UP000535491"/>
    </source>
</evidence>
<feature type="domain" description="VOC" evidence="6">
    <location>
        <begin position="20"/>
        <end position="150"/>
    </location>
</feature>
<dbReference type="PIRSF" id="PIRSF009283">
    <property type="entry name" value="HPP_dOase"/>
    <property type="match status" value="1"/>
</dbReference>
<dbReference type="EC" id="1.13.11.27" evidence="7"/>
<dbReference type="SUPFAM" id="SSF54593">
    <property type="entry name" value="Glyoxalase/Bleomycin resistance protein/Dihydroxybiphenyl dioxygenase"/>
    <property type="match status" value="1"/>
</dbReference>
<organism evidence="7 8">
    <name type="scientific">Paenactinomyces guangxiensis</name>
    <dbReference type="NCBI Taxonomy" id="1490290"/>
    <lineage>
        <taxon>Bacteria</taxon>
        <taxon>Bacillati</taxon>
        <taxon>Bacillota</taxon>
        <taxon>Bacilli</taxon>
        <taxon>Bacillales</taxon>
        <taxon>Thermoactinomycetaceae</taxon>
        <taxon>Paenactinomyces</taxon>
    </lineage>
</organism>
<dbReference type="GO" id="GO:0003868">
    <property type="term" value="F:4-hydroxyphenylpyruvate dioxygenase activity"/>
    <property type="evidence" value="ECO:0007669"/>
    <property type="project" value="UniProtKB-EC"/>
</dbReference>
<name>A0A7W1WNJ4_9BACL</name>
<dbReference type="InterPro" id="IPR037523">
    <property type="entry name" value="VOC_core"/>
</dbReference>
<feature type="binding site" evidence="5">
    <location>
        <position position="261"/>
    </location>
    <ligand>
        <name>Fe cation</name>
        <dbReference type="ChEBI" id="CHEBI:24875"/>
    </ligand>
</feature>
<evidence type="ECO:0000256" key="5">
    <source>
        <dbReference type="PIRSR" id="PIRSR009283-1"/>
    </source>
</evidence>
<reference evidence="7 8" key="1">
    <citation type="submission" date="2020-07" db="EMBL/GenBank/DDBJ databases">
        <authorList>
            <person name="Feng H."/>
        </authorList>
    </citation>
    <scope>NUCLEOTIDE SEQUENCE [LARGE SCALE GENOMIC DNA]</scope>
    <source>
        <strain evidence="8">s-10</strain>
    </source>
</reference>
<feature type="binding site" evidence="5">
    <location>
        <position position="340"/>
    </location>
    <ligand>
        <name>Fe cation</name>
        <dbReference type="ChEBI" id="CHEBI:24875"/>
    </ligand>
</feature>
<keyword evidence="2 5" id="KW-0479">Metal-binding</keyword>
<keyword evidence="7" id="KW-0560">Oxidoreductase</keyword>
<evidence type="ECO:0000256" key="1">
    <source>
        <dbReference type="ARBA" id="ARBA00005877"/>
    </source>
</evidence>
<dbReference type="InterPro" id="IPR029068">
    <property type="entry name" value="Glyas_Bleomycin-R_OHBP_Dase"/>
</dbReference>
<feature type="binding site" evidence="5">
    <location>
        <position position="180"/>
    </location>
    <ligand>
        <name>Fe cation</name>
        <dbReference type="ChEBI" id="CHEBI:24875"/>
    </ligand>
</feature>
<keyword evidence="3" id="KW-0677">Repeat</keyword>
<evidence type="ECO:0000256" key="4">
    <source>
        <dbReference type="ARBA" id="ARBA00023004"/>
    </source>
</evidence>
<evidence type="ECO:0000259" key="6">
    <source>
        <dbReference type="PROSITE" id="PS51819"/>
    </source>
</evidence>
<dbReference type="InterPro" id="IPR005956">
    <property type="entry name" value="4OHPhenylPyrv_dOase"/>
</dbReference>
<dbReference type="Gene3D" id="3.10.180.10">
    <property type="entry name" value="2,3-Dihydroxybiphenyl 1,2-Dioxygenase, domain 1"/>
    <property type="match status" value="2"/>
</dbReference>
<keyword evidence="8" id="KW-1185">Reference proteome</keyword>
<dbReference type="AlphaFoldDB" id="A0A7W1WNJ4"/>
<comment type="caution">
    <text evidence="7">The sequence shown here is derived from an EMBL/GenBank/DDBJ whole genome shotgun (WGS) entry which is preliminary data.</text>
</comment>
<dbReference type="InterPro" id="IPR041736">
    <property type="entry name" value="4OHPhenylPyrv_dOase_N"/>
</dbReference>
<dbReference type="Proteomes" id="UP000535491">
    <property type="component" value="Unassembled WGS sequence"/>
</dbReference>
<feature type="domain" description="VOC" evidence="6">
    <location>
        <begin position="177"/>
        <end position="329"/>
    </location>
</feature>
<dbReference type="CDD" id="cd07250">
    <property type="entry name" value="HPPD_C_like"/>
    <property type="match status" value="1"/>
</dbReference>
<protein>
    <submittedName>
        <fullName evidence="7">4-hydroxyphenylpyruvate dioxygenase</fullName>
        <ecNumber evidence="7">1.13.11.27</ecNumber>
    </submittedName>
</protein>
<dbReference type="RefSeq" id="WP_181750381.1">
    <property type="nucleotide sequence ID" value="NZ_JACEIQ010000001.1"/>
</dbReference>
<accession>A0A7W1WNJ4</accession>
<comment type="similarity">
    <text evidence="1">Belongs to the 4HPPD family.</text>
</comment>
<evidence type="ECO:0000313" key="7">
    <source>
        <dbReference type="EMBL" id="MBA4493176.1"/>
    </source>
</evidence>